<proteinExistence type="inferred from homology"/>
<dbReference type="InterPro" id="IPR050057">
    <property type="entry name" value="Prokaryotic/Mito_RF"/>
</dbReference>
<reference evidence="5" key="1">
    <citation type="submission" date="2022-10" db="EMBL/GenBank/DDBJ databases">
        <title>Culturing micro-colonial fungi from biological soil crusts in the Mojave desert and describing Neophaeococcomyces mojavensis, and introducing the new genera and species Taxawa tesnikishii.</title>
        <authorList>
            <person name="Kurbessoian T."/>
            <person name="Stajich J.E."/>
        </authorList>
    </citation>
    <scope>NUCLEOTIDE SEQUENCE</scope>
    <source>
        <strain evidence="5">TK_1</strain>
    </source>
</reference>
<dbReference type="Gene3D" id="3.30.70.1660">
    <property type="match status" value="1"/>
</dbReference>
<dbReference type="EMBL" id="JAPDRL010000093">
    <property type="protein sequence ID" value="KAJ9657970.1"/>
    <property type="molecule type" value="Genomic_DNA"/>
</dbReference>
<accession>A0ABQ9NHF0</accession>
<keyword evidence="2" id="KW-0488">Methylation</keyword>
<organism evidence="5 6">
    <name type="scientific">Coniosporium apollinis</name>
    <dbReference type="NCBI Taxonomy" id="61459"/>
    <lineage>
        <taxon>Eukaryota</taxon>
        <taxon>Fungi</taxon>
        <taxon>Dikarya</taxon>
        <taxon>Ascomycota</taxon>
        <taxon>Pezizomycotina</taxon>
        <taxon>Dothideomycetes</taxon>
        <taxon>Dothideomycetes incertae sedis</taxon>
        <taxon>Coniosporium</taxon>
    </lineage>
</organism>
<dbReference type="Pfam" id="PF03462">
    <property type="entry name" value="PCRF"/>
    <property type="match status" value="1"/>
</dbReference>
<evidence type="ECO:0000256" key="1">
    <source>
        <dbReference type="ARBA" id="ARBA00010835"/>
    </source>
</evidence>
<dbReference type="Pfam" id="PF00472">
    <property type="entry name" value="RF-1"/>
    <property type="match status" value="1"/>
</dbReference>
<dbReference type="PANTHER" id="PTHR43804">
    <property type="entry name" value="LD18447P"/>
    <property type="match status" value="1"/>
</dbReference>
<comment type="caution">
    <text evidence="5">The sequence shown here is derived from an EMBL/GenBank/DDBJ whole genome shotgun (WGS) entry which is preliminary data.</text>
</comment>
<dbReference type="PANTHER" id="PTHR43804:SF7">
    <property type="entry name" value="LD18447P"/>
    <property type="match status" value="1"/>
</dbReference>
<dbReference type="SMART" id="SM00937">
    <property type="entry name" value="PCRF"/>
    <property type="match status" value="1"/>
</dbReference>
<dbReference type="SUPFAM" id="SSF75620">
    <property type="entry name" value="Release factor"/>
    <property type="match status" value="1"/>
</dbReference>
<name>A0ABQ9NHF0_9PEZI</name>
<evidence type="ECO:0000256" key="3">
    <source>
        <dbReference type="ARBA" id="ARBA00022917"/>
    </source>
</evidence>
<gene>
    <name evidence="5" type="primary">MRF1</name>
    <name evidence="5" type="ORF">H2201_007977</name>
</gene>
<evidence type="ECO:0000259" key="4">
    <source>
        <dbReference type="SMART" id="SM00937"/>
    </source>
</evidence>
<dbReference type="Proteomes" id="UP001172684">
    <property type="component" value="Unassembled WGS sequence"/>
</dbReference>
<keyword evidence="3" id="KW-0648">Protein biosynthesis</keyword>
<dbReference type="InterPro" id="IPR045853">
    <property type="entry name" value="Pep_chain_release_fac_I_sf"/>
</dbReference>
<keyword evidence="6" id="KW-1185">Reference proteome</keyword>
<dbReference type="Gene3D" id="3.30.160.20">
    <property type="match status" value="1"/>
</dbReference>
<sequence length="411" mass="44683">MDMPPLPVARFPAAQQAVSAAASEGVSPALLTRARSVAAEHGTLSKQLTEGFDTRTAKKVGELSPIASALKEWEHANESLAELRNLIADSSTDAELRSLASEDLPSTLSQLSQASRSLTTSLVPKHPFAHLPCLIEIRPGAGGSEAALFAGDLLRMYQSYCARNGLRCTLLKYEDASGMSDPNGSDAPLQEAILEVQSEGAYGIFRSEAGVHRVQRVPATESKGRTHTSAASVLVLPSFPAESEDSESDFSNPESDYYIDPKEVRMDIMKARGAGGQHVNTTESAVRLTHIPTNIVVAIQDSRSQPKNREKAWGLLRSRLAQARREAREEEALKLRRSVVGVAKMGRGDKIRTYNWGQQRVTDHRSGLNVHDLDGVIEGGDALEKVMQSVRSWLDEREIEAMTAEESSSNQ</sequence>
<evidence type="ECO:0000313" key="6">
    <source>
        <dbReference type="Proteomes" id="UP001172684"/>
    </source>
</evidence>
<dbReference type="Gene3D" id="6.10.140.1950">
    <property type="match status" value="1"/>
</dbReference>
<protein>
    <submittedName>
        <fullName evidence="5">Peptide chain release factor 1, mitochondrial</fullName>
    </submittedName>
</protein>
<dbReference type="InterPro" id="IPR005139">
    <property type="entry name" value="PCRF"/>
</dbReference>
<evidence type="ECO:0000313" key="5">
    <source>
        <dbReference type="EMBL" id="KAJ9657970.1"/>
    </source>
</evidence>
<comment type="similarity">
    <text evidence="1">Belongs to the prokaryotic/mitochondrial release factor family.</text>
</comment>
<feature type="domain" description="Peptide chain release factor" evidence="4">
    <location>
        <begin position="85"/>
        <end position="208"/>
    </location>
</feature>
<dbReference type="InterPro" id="IPR000352">
    <property type="entry name" value="Pep_chain_release_fac_I"/>
</dbReference>
<evidence type="ECO:0000256" key="2">
    <source>
        <dbReference type="ARBA" id="ARBA00022481"/>
    </source>
</evidence>